<evidence type="ECO:0000313" key="4">
    <source>
        <dbReference type="EMBL" id="ARF13735.1"/>
    </source>
</evidence>
<dbReference type="PANTHER" id="PTHR11092:SF0">
    <property type="entry name" value="EPIMERASE FAMILY PROTEIN SDR39U1"/>
    <property type="match status" value="1"/>
</dbReference>
<keyword evidence="5" id="KW-1185">Reference proteome</keyword>
<dbReference type="InterPro" id="IPR013549">
    <property type="entry name" value="DUF1731"/>
</dbReference>
<evidence type="ECO:0000256" key="1">
    <source>
        <dbReference type="ARBA" id="ARBA00009353"/>
    </source>
</evidence>
<dbReference type="Pfam" id="PF08338">
    <property type="entry name" value="DUF1731"/>
    <property type="match status" value="1"/>
</dbReference>
<dbReference type="InterPro" id="IPR036291">
    <property type="entry name" value="NAD(P)-bd_dom_sf"/>
</dbReference>
<dbReference type="RefSeq" id="WP_029055242.1">
    <property type="nucleotide sequence ID" value="NZ_CP015108.1"/>
</dbReference>
<evidence type="ECO:0000313" key="5">
    <source>
        <dbReference type="Proteomes" id="UP000192486"/>
    </source>
</evidence>
<feature type="domain" description="DUF1731" evidence="3">
    <location>
        <begin position="251"/>
        <end position="297"/>
    </location>
</feature>
<gene>
    <name evidence="4" type="ORF">SporoS204_06015</name>
</gene>
<dbReference type="NCBIfam" id="TIGR01777">
    <property type="entry name" value="yfcH"/>
    <property type="match status" value="1"/>
</dbReference>
<reference evidence="4 5" key="1">
    <citation type="submission" date="2016-04" db="EMBL/GenBank/DDBJ databases">
        <title>Comparative Genomics and Epigenetics of Sporosarcina ureae.</title>
        <authorList>
            <person name="Oliver A.S."/>
            <person name="Cooper K.K."/>
        </authorList>
    </citation>
    <scope>NUCLEOTIDE SEQUENCE [LARGE SCALE GENOMIC DNA]</scope>
    <source>
        <strain evidence="4 5">S204</strain>
    </source>
</reference>
<organism evidence="4 5">
    <name type="scientific">Sporosarcina ureae</name>
    <dbReference type="NCBI Taxonomy" id="1571"/>
    <lineage>
        <taxon>Bacteria</taxon>
        <taxon>Bacillati</taxon>
        <taxon>Bacillota</taxon>
        <taxon>Bacilli</taxon>
        <taxon>Bacillales</taxon>
        <taxon>Caryophanaceae</taxon>
        <taxon>Sporosarcina</taxon>
    </lineage>
</organism>
<dbReference type="Proteomes" id="UP000192486">
    <property type="component" value="Chromosome"/>
</dbReference>
<proteinExistence type="inferred from homology"/>
<feature type="domain" description="NAD-dependent epimerase/dehydratase" evidence="2">
    <location>
        <begin position="3"/>
        <end position="222"/>
    </location>
</feature>
<comment type="similarity">
    <text evidence="1">Belongs to the NAD(P)-dependent epimerase/dehydratase family. SDR39U1 subfamily.</text>
</comment>
<dbReference type="Pfam" id="PF01370">
    <property type="entry name" value="Epimerase"/>
    <property type="match status" value="1"/>
</dbReference>
<dbReference type="InterPro" id="IPR001509">
    <property type="entry name" value="Epimerase_deHydtase"/>
</dbReference>
<dbReference type="Gene3D" id="3.40.50.720">
    <property type="entry name" value="NAD(P)-binding Rossmann-like Domain"/>
    <property type="match status" value="1"/>
</dbReference>
<evidence type="ECO:0000259" key="2">
    <source>
        <dbReference type="Pfam" id="PF01370"/>
    </source>
</evidence>
<dbReference type="SUPFAM" id="SSF51735">
    <property type="entry name" value="NAD(P)-binding Rossmann-fold domains"/>
    <property type="match status" value="1"/>
</dbReference>
<sequence length="299" mass="32992">MRVVITGGTGFIGTILTEKLKEKGHEVVIFTRKPSSKHNGVHYVQWLTDHAAPENEVGRVDAFVNLAGVSIDDGRWSEERKKQIYDSRITATQEVLRIIRTLPEKPRVLVNASAIGIYPTSLTAEYTEDSTAVGDDFLAKTVHDWEELAGQSNEMGVRTVYTRFGIVLGKDGGALPLIKLPYQLFAGGKIGSGNQWFSWVHVEDLANAILFLIENDDVEGPVNVVAPSPMHMNAFGKTIGKVLHRPHWFPVPSFAMKAALGEKSIVVLQGQHVLPEKLLANGFIFSYPSLRPALENLLK</sequence>
<dbReference type="EMBL" id="CP015108">
    <property type="protein sequence ID" value="ARF13735.1"/>
    <property type="molecule type" value="Genomic_DNA"/>
</dbReference>
<dbReference type="CDD" id="cd05242">
    <property type="entry name" value="SDR_a8"/>
    <property type="match status" value="1"/>
</dbReference>
<dbReference type="InterPro" id="IPR010099">
    <property type="entry name" value="SDR39U1"/>
</dbReference>
<evidence type="ECO:0000259" key="3">
    <source>
        <dbReference type="Pfam" id="PF08338"/>
    </source>
</evidence>
<accession>A0ABM6JU90</accession>
<dbReference type="PANTHER" id="PTHR11092">
    <property type="entry name" value="SUGAR NUCLEOTIDE EPIMERASE RELATED"/>
    <property type="match status" value="1"/>
</dbReference>
<name>A0ABM6JU90_SPOUR</name>
<protein>
    <submittedName>
        <fullName evidence="4">Epimerase</fullName>
    </submittedName>
</protein>